<keyword evidence="2" id="KW-1185">Reference proteome</keyword>
<name>A0ABY6D0Z3_9BACT</name>
<accession>A0ABY6D0Z3</accession>
<protein>
    <submittedName>
        <fullName evidence="1">Helix-turn-helix domain-containing protein</fullName>
    </submittedName>
</protein>
<evidence type="ECO:0000313" key="2">
    <source>
        <dbReference type="Proteomes" id="UP001062165"/>
    </source>
</evidence>
<organism evidence="1 2">
    <name type="scientific">Reichenbachiella carrageenanivorans</name>
    <dbReference type="NCBI Taxonomy" id="2979869"/>
    <lineage>
        <taxon>Bacteria</taxon>
        <taxon>Pseudomonadati</taxon>
        <taxon>Bacteroidota</taxon>
        <taxon>Cytophagia</taxon>
        <taxon>Cytophagales</taxon>
        <taxon>Reichenbachiellaceae</taxon>
        <taxon>Reichenbachiella</taxon>
    </lineage>
</organism>
<proteinExistence type="predicted"/>
<dbReference type="EMBL" id="CP106735">
    <property type="protein sequence ID" value="UXX79778.1"/>
    <property type="molecule type" value="Genomic_DNA"/>
</dbReference>
<dbReference type="RefSeq" id="WP_263051509.1">
    <property type="nucleotide sequence ID" value="NZ_CP106735.1"/>
</dbReference>
<reference evidence="1" key="1">
    <citation type="submission" date="2022-10" db="EMBL/GenBank/DDBJ databases">
        <title>Comparative genomics and taxonomic characterization of three novel marine species of genus Reichenbachiella exhibiting antioxidant and polysaccharide degradation activities.</title>
        <authorList>
            <person name="Muhammad N."/>
            <person name="Lee Y.-J."/>
            <person name="Ko J."/>
            <person name="Kim S.-G."/>
        </authorList>
    </citation>
    <scope>NUCLEOTIDE SEQUENCE</scope>
    <source>
        <strain evidence="1">Wsw4-B4</strain>
    </source>
</reference>
<gene>
    <name evidence="1" type="ORF">N7E81_01480</name>
</gene>
<sequence length="94" mass="10914">MDGNNQVSQFVMVPKSVFEYLQKSVETILERVENSNRGSSGQDEYITAQEFMDRAKICRATFDEKRANNEIKVIKRGRKLYLTSDSVRKYIEGK</sequence>
<dbReference type="Proteomes" id="UP001062165">
    <property type="component" value="Chromosome"/>
</dbReference>
<evidence type="ECO:0000313" key="1">
    <source>
        <dbReference type="EMBL" id="UXX79778.1"/>
    </source>
</evidence>